<proteinExistence type="predicted"/>
<accession>A0A0F8WPR9</accession>
<organism evidence="1">
    <name type="scientific">marine sediment metagenome</name>
    <dbReference type="NCBI Taxonomy" id="412755"/>
    <lineage>
        <taxon>unclassified sequences</taxon>
        <taxon>metagenomes</taxon>
        <taxon>ecological metagenomes</taxon>
    </lineage>
</organism>
<gene>
    <name evidence="1" type="ORF">LCGC14_3041930</name>
</gene>
<comment type="caution">
    <text evidence="1">The sequence shown here is derived from an EMBL/GenBank/DDBJ whole genome shotgun (WGS) entry which is preliminary data.</text>
</comment>
<sequence>MLANFWALTLNRPLAGWKVEVNMITLDNLTKADIGRYVEYAGHNTTEKGRIKSFNDKWIFVVFHCDDKWDQFRNYTAAACAPES</sequence>
<evidence type="ECO:0000313" key="1">
    <source>
        <dbReference type="EMBL" id="KKK58683.1"/>
    </source>
</evidence>
<dbReference type="EMBL" id="LAZR01063852">
    <property type="protein sequence ID" value="KKK58683.1"/>
    <property type="molecule type" value="Genomic_DNA"/>
</dbReference>
<reference evidence="1" key="1">
    <citation type="journal article" date="2015" name="Nature">
        <title>Complex archaea that bridge the gap between prokaryotes and eukaryotes.</title>
        <authorList>
            <person name="Spang A."/>
            <person name="Saw J.H."/>
            <person name="Jorgensen S.L."/>
            <person name="Zaremba-Niedzwiedzka K."/>
            <person name="Martijn J."/>
            <person name="Lind A.E."/>
            <person name="van Eijk R."/>
            <person name="Schleper C."/>
            <person name="Guy L."/>
            <person name="Ettema T.J."/>
        </authorList>
    </citation>
    <scope>NUCLEOTIDE SEQUENCE</scope>
</reference>
<feature type="non-terminal residue" evidence="1">
    <location>
        <position position="84"/>
    </location>
</feature>
<name>A0A0F8WPR9_9ZZZZ</name>
<dbReference type="AlphaFoldDB" id="A0A0F8WPR9"/>
<protein>
    <submittedName>
        <fullName evidence="1">Uncharacterized protein</fullName>
    </submittedName>
</protein>